<comment type="caution">
    <text evidence="4">The sequence shown here is derived from an EMBL/GenBank/DDBJ whole genome shotgun (WGS) entry which is preliminary data.</text>
</comment>
<dbReference type="PATRIC" id="fig|1121326.3.peg.2335"/>
<dbReference type="AlphaFoldDB" id="A0A162TDZ8"/>
<organism evidence="4 5">
    <name type="scientific">Clostridium magnum DSM 2767</name>
    <dbReference type="NCBI Taxonomy" id="1121326"/>
    <lineage>
        <taxon>Bacteria</taxon>
        <taxon>Bacillati</taxon>
        <taxon>Bacillota</taxon>
        <taxon>Clostridia</taxon>
        <taxon>Eubacteriales</taxon>
        <taxon>Clostridiaceae</taxon>
        <taxon>Clostridium</taxon>
    </lineage>
</organism>
<dbReference type="PRINTS" id="PR00793">
    <property type="entry name" value="PROAMNOPTASE"/>
</dbReference>
<evidence type="ECO:0000259" key="3">
    <source>
        <dbReference type="Pfam" id="PF00561"/>
    </source>
</evidence>
<evidence type="ECO:0000313" key="5">
    <source>
        <dbReference type="Proteomes" id="UP000076603"/>
    </source>
</evidence>
<sequence>MGYYVKVESNVKIYVEDLNLEGKKTILFLHGWPGSHKLFEYQFDQLAKMGYRCVGIDQRGFGKSDKPFTGCSYNRLSDDVLEVVEVLKQKNFTLAGHSTGGAIAIRYMARHSEYEVSKLALFVAAAPSLIKRSCFPYGLEKEAVNEIIQGTYNDRPKMLQRFGEIFFFQYITKSFSDWFFQLGLHASGWATAAIANSWLHEELIKFIEE</sequence>
<accession>A0A162TDZ8</accession>
<evidence type="ECO:0000313" key="4">
    <source>
        <dbReference type="EMBL" id="KZL92524.1"/>
    </source>
</evidence>
<dbReference type="PANTHER" id="PTHR43798:SF31">
    <property type="entry name" value="AB HYDROLASE SUPERFAMILY PROTEIN YCLE"/>
    <property type="match status" value="1"/>
</dbReference>
<proteinExistence type="inferred from homology"/>
<dbReference type="SUPFAM" id="SSF53474">
    <property type="entry name" value="alpha/beta-Hydrolases"/>
    <property type="match status" value="1"/>
</dbReference>
<keyword evidence="4" id="KW-0560">Oxidoreductase</keyword>
<dbReference type="EC" id="3.1.1.2" evidence="4"/>
<dbReference type="GO" id="GO:0016020">
    <property type="term" value="C:membrane"/>
    <property type="evidence" value="ECO:0007669"/>
    <property type="project" value="TreeGrafter"/>
</dbReference>
<dbReference type="PRINTS" id="PR00111">
    <property type="entry name" value="ABHYDROLASE"/>
</dbReference>
<name>A0A162TDZ8_9CLOT</name>
<evidence type="ECO:0000256" key="2">
    <source>
        <dbReference type="ARBA" id="ARBA00022801"/>
    </source>
</evidence>
<dbReference type="EC" id="1.-.-.-" evidence="4"/>
<dbReference type="InterPro" id="IPR050266">
    <property type="entry name" value="AB_hydrolase_sf"/>
</dbReference>
<evidence type="ECO:0000256" key="1">
    <source>
        <dbReference type="ARBA" id="ARBA00010088"/>
    </source>
</evidence>
<gene>
    <name evidence="4" type="ORF">CLMAG_23380</name>
</gene>
<dbReference type="InterPro" id="IPR000073">
    <property type="entry name" value="AB_hydrolase_1"/>
</dbReference>
<dbReference type="Proteomes" id="UP000076603">
    <property type="component" value="Unassembled WGS sequence"/>
</dbReference>
<keyword evidence="5" id="KW-1185">Reference proteome</keyword>
<dbReference type="GO" id="GO:0004177">
    <property type="term" value="F:aminopeptidase activity"/>
    <property type="evidence" value="ECO:0007669"/>
    <property type="project" value="UniProtKB-EC"/>
</dbReference>
<dbReference type="InterPro" id="IPR029058">
    <property type="entry name" value="AB_hydrolase_fold"/>
</dbReference>
<feature type="domain" description="AB hydrolase-1" evidence="3">
    <location>
        <begin position="25"/>
        <end position="124"/>
    </location>
</feature>
<dbReference type="EMBL" id="LWAE01000002">
    <property type="protein sequence ID" value="KZL92524.1"/>
    <property type="molecule type" value="Genomic_DNA"/>
</dbReference>
<protein>
    <submittedName>
        <fullName evidence="4">Arylesterase</fullName>
        <ecNumber evidence="4">1.-.-.-</ecNumber>
        <ecNumber evidence="4">3.1.1.2</ecNumber>
    </submittedName>
</protein>
<dbReference type="Gene3D" id="3.40.50.1820">
    <property type="entry name" value="alpha/beta hydrolase"/>
    <property type="match status" value="1"/>
</dbReference>
<dbReference type="GO" id="GO:0016491">
    <property type="term" value="F:oxidoreductase activity"/>
    <property type="evidence" value="ECO:0007669"/>
    <property type="project" value="UniProtKB-KW"/>
</dbReference>
<reference evidence="4 5" key="1">
    <citation type="submission" date="2016-04" db="EMBL/GenBank/DDBJ databases">
        <title>Genome sequence of Clostridium magnum DSM 2767.</title>
        <authorList>
            <person name="Poehlein A."/>
            <person name="Uhlig R."/>
            <person name="Fischer R."/>
            <person name="Bahl H."/>
            <person name="Daniel R."/>
        </authorList>
    </citation>
    <scope>NUCLEOTIDE SEQUENCE [LARGE SCALE GENOMIC DNA]</scope>
    <source>
        <strain evidence="4 5">DSM 2767</strain>
    </source>
</reference>
<comment type="similarity">
    <text evidence="1">Belongs to the peptidase S33 family.</text>
</comment>
<dbReference type="Pfam" id="PF00561">
    <property type="entry name" value="Abhydrolase_1"/>
    <property type="match status" value="1"/>
</dbReference>
<dbReference type="PANTHER" id="PTHR43798">
    <property type="entry name" value="MONOACYLGLYCEROL LIPASE"/>
    <property type="match status" value="1"/>
</dbReference>
<keyword evidence="2 4" id="KW-0378">Hydrolase</keyword>
<dbReference type="STRING" id="1121326.CLMAG_23380"/>
<dbReference type="InterPro" id="IPR002410">
    <property type="entry name" value="Peptidase_S33"/>
</dbReference>
<dbReference type="GO" id="GO:0006508">
    <property type="term" value="P:proteolysis"/>
    <property type="evidence" value="ECO:0007669"/>
    <property type="project" value="InterPro"/>
</dbReference>